<evidence type="ECO:0000313" key="1">
    <source>
        <dbReference type="EMBL" id="CUV03675.1"/>
    </source>
</evidence>
<reference evidence="1" key="1">
    <citation type="submission" date="2015-10" db="EMBL/GenBank/DDBJ databases">
        <authorList>
            <person name="Gilbert D.G."/>
        </authorList>
    </citation>
    <scope>NUCLEOTIDE SEQUENCE</scope>
</reference>
<protein>
    <recommendedName>
        <fullName evidence="2">Alkyl hydroperoxide reductase subunit C/ Thiol specific antioxidant domain-containing protein</fullName>
    </recommendedName>
</protein>
<organism evidence="1">
    <name type="scientific">hydrothermal vent metagenome</name>
    <dbReference type="NCBI Taxonomy" id="652676"/>
    <lineage>
        <taxon>unclassified sequences</taxon>
        <taxon>metagenomes</taxon>
        <taxon>ecological metagenomes</taxon>
    </lineage>
</organism>
<gene>
    <name evidence="1" type="ORF">MGWOODY_Clf2133</name>
</gene>
<dbReference type="EMBL" id="FAXA01000450">
    <property type="protein sequence ID" value="CUV03675.1"/>
    <property type="molecule type" value="Genomic_DNA"/>
</dbReference>
<proteinExistence type="predicted"/>
<dbReference type="SUPFAM" id="SSF52833">
    <property type="entry name" value="Thioredoxin-like"/>
    <property type="match status" value="1"/>
</dbReference>
<dbReference type="Gene3D" id="3.40.30.10">
    <property type="entry name" value="Glutaredoxin"/>
    <property type="match status" value="1"/>
</dbReference>
<dbReference type="InterPro" id="IPR036249">
    <property type="entry name" value="Thioredoxin-like_sf"/>
</dbReference>
<name>A0A160VDD6_9ZZZZ</name>
<sequence length="68" mass="7376">MPFPVLLDGDRSIAIAFGMSNPGDERYLANPAEGRRPAVIVDEEGLVLKLVPDLATEDQQTEILANLI</sequence>
<evidence type="ECO:0008006" key="2">
    <source>
        <dbReference type="Google" id="ProtNLM"/>
    </source>
</evidence>
<dbReference type="AlphaFoldDB" id="A0A160VDD6"/>
<accession>A0A160VDD6</accession>